<evidence type="ECO:0000259" key="1">
    <source>
        <dbReference type="Pfam" id="PF13737"/>
    </source>
</evidence>
<reference evidence="2" key="1">
    <citation type="submission" date="2006-06" db="EMBL/GenBank/DDBJ databases">
        <title>Complete sequence of Trichodesmium erythraeum IMS101.</title>
        <authorList>
            <consortium name="US DOE Joint Genome Institute"/>
            <person name="Copeland A."/>
            <person name="Lucas S."/>
            <person name="Lapidus A."/>
            <person name="Barry K."/>
            <person name="Detter J.C."/>
            <person name="Glavina del Rio T."/>
            <person name="Hammon N."/>
            <person name="Israni S."/>
            <person name="Dalin E."/>
            <person name="Tice H."/>
            <person name="Pitluck S."/>
            <person name="Kiss H."/>
            <person name="Munk A.C."/>
            <person name="Brettin T."/>
            <person name="Bruce D."/>
            <person name="Han C."/>
            <person name="Tapia R."/>
            <person name="Gilna P."/>
            <person name="Schmutz J."/>
            <person name="Larimer F."/>
            <person name="Land M."/>
            <person name="Hauser L."/>
            <person name="Kyrpides N."/>
            <person name="Kim E."/>
            <person name="Richardson P."/>
        </authorList>
    </citation>
    <scope>NUCLEOTIDE SEQUENCE [LARGE SCALE GENOMIC DNA]</scope>
    <source>
        <strain evidence="2">IMS101</strain>
    </source>
</reference>
<dbReference type="eggNOG" id="COG3039">
    <property type="taxonomic scope" value="Bacteria"/>
</dbReference>
<dbReference type="EMBL" id="CP000393">
    <property type="protein sequence ID" value="ABG53538.1"/>
    <property type="molecule type" value="Genomic_DNA"/>
</dbReference>
<protein>
    <submittedName>
        <fullName evidence="2">Putative transposase</fullName>
    </submittedName>
</protein>
<dbReference type="AlphaFoldDB" id="Q10W36"/>
<proteinExistence type="predicted"/>
<accession>Q10W36</accession>
<evidence type="ECO:0000313" key="2">
    <source>
        <dbReference type="EMBL" id="ABG53538.1"/>
    </source>
</evidence>
<dbReference type="STRING" id="203124.Tery_4562"/>
<dbReference type="InterPro" id="IPR025668">
    <property type="entry name" value="Tnp_DDE_dom"/>
</dbReference>
<dbReference type="HOGENOM" id="CLU_177507_0_0_3"/>
<gene>
    <name evidence="2" type="ordered locus">Tery_4562</name>
</gene>
<sequence length="68" mass="7439">MAIELMATLSTLFSLAGRQTEGFLESIFSLMGLELPVPDHSTFSRRLGKLNIEIPVIPATEAIHLVVD</sequence>
<dbReference type="Pfam" id="PF13737">
    <property type="entry name" value="DDE_Tnp_1_5"/>
    <property type="match status" value="1"/>
</dbReference>
<organism evidence="2">
    <name type="scientific">Trichodesmium erythraeum (strain IMS101)</name>
    <dbReference type="NCBI Taxonomy" id="203124"/>
    <lineage>
        <taxon>Bacteria</taxon>
        <taxon>Bacillati</taxon>
        <taxon>Cyanobacteriota</taxon>
        <taxon>Cyanophyceae</taxon>
        <taxon>Oscillatoriophycideae</taxon>
        <taxon>Oscillatoriales</taxon>
        <taxon>Microcoleaceae</taxon>
        <taxon>Trichodesmium</taxon>
    </lineage>
</organism>
<name>Q10W36_TRIEI</name>
<dbReference type="KEGG" id="ter:Tery_4562"/>
<feature type="domain" description="Transposase DDE" evidence="1">
    <location>
        <begin position="2"/>
        <end position="68"/>
    </location>
</feature>